<organism evidence="3 4">
    <name type="scientific">Colletotrichum karsti</name>
    <dbReference type="NCBI Taxonomy" id="1095194"/>
    <lineage>
        <taxon>Eukaryota</taxon>
        <taxon>Fungi</taxon>
        <taxon>Dikarya</taxon>
        <taxon>Ascomycota</taxon>
        <taxon>Pezizomycotina</taxon>
        <taxon>Sordariomycetes</taxon>
        <taxon>Hypocreomycetidae</taxon>
        <taxon>Glomerellales</taxon>
        <taxon>Glomerellaceae</taxon>
        <taxon>Colletotrichum</taxon>
        <taxon>Colletotrichum boninense species complex</taxon>
    </lineage>
</organism>
<comment type="caution">
    <text evidence="3">The sequence shown here is derived from an EMBL/GenBank/DDBJ whole genome shotgun (WGS) entry which is preliminary data.</text>
</comment>
<protein>
    <submittedName>
        <fullName evidence="3">Short-chain dehydrogenase/reductase SDR</fullName>
    </submittedName>
</protein>
<dbReference type="PANTHER" id="PTHR43477">
    <property type="entry name" value="DIHYDROANTICAPSIN 7-DEHYDROGENASE"/>
    <property type="match status" value="1"/>
</dbReference>
<gene>
    <name evidence="3" type="ORF">CkaCkLH20_07791</name>
</gene>
<dbReference type="CDD" id="cd05233">
    <property type="entry name" value="SDR_c"/>
    <property type="match status" value="1"/>
</dbReference>
<dbReference type="PRINTS" id="PR00081">
    <property type="entry name" value="GDHRDH"/>
</dbReference>
<dbReference type="PANTHER" id="PTHR43477:SF1">
    <property type="entry name" value="DIHYDROANTICAPSIN 7-DEHYDROGENASE"/>
    <property type="match status" value="1"/>
</dbReference>
<keyword evidence="4" id="KW-1185">Reference proteome</keyword>
<reference evidence="3" key="1">
    <citation type="submission" date="2020-03" db="EMBL/GenBank/DDBJ databases">
        <authorList>
            <person name="He L."/>
        </authorList>
    </citation>
    <scope>NUCLEOTIDE SEQUENCE</scope>
    <source>
        <strain evidence="3">CkLH20</strain>
    </source>
</reference>
<dbReference type="EMBL" id="JAATWM020000025">
    <property type="protein sequence ID" value="KAF9874654.1"/>
    <property type="molecule type" value="Genomic_DNA"/>
</dbReference>
<dbReference type="OrthoDB" id="5840532at2759"/>
<evidence type="ECO:0000256" key="2">
    <source>
        <dbReference type="ARBA" id="ARBA00023002"/>
    </source>
</evidence>
<evidence type="ECO:0000256" key="1">
    <source>
        <dbReference type="ARBA" id="ARBA00006484"/>
    </source>
</evidence>
<comment type="similarity">
    <text evidence="1">Belongs to the short-chain dehydrogenases/reductases (SDR) family.</text>
</comment>
<dbReference type="Gene3D" id="3.40.50.720">
    <property type="entry name" value="NAD(P)-binding Rossmann-like Domain"/>
    <property type="match status" value="1"/>
</dbReference>
<dbReference type="Pfam" id="PF13561">
    <property type="entry name" value="adh_short_C2"/>
    <property type="match status" value="1"/>
</dbReference>
<dbReference type="Proteomes" id="UP000781932">
    <property type="component" value="Unassembled WGS sequence"/>
</dbReference>
<dbReference type="AlphaFoldDB" id="A0A9P6I1S2"/>
<accession>A0A9P6I1S2</accession>
<sequence>MALDTLPVLVIIGGGGIGLATALRLGKGHHILLASRSQSTLAGASEALKQAGHKFTTQQVDVADYASVAAVAETAASLGGAIGTVVLTSAISPSMGSSKKIMEVDVLGTANAIAAFGNEVEMPRGSSFVCVGSMAQHMSPPLSPELETHLATAPLDKLLTNDELWELALTHEGAAYCVAKRANVLRVQAAAASEAFAGKGVRVNCVSPGTTDTKMLREEMAGGSGDGIRAMIEALPVKRAGTADEMAEGVEFVSRCGYINGTDVLIDGGCMAAQRWGATAPGPREFGGNWKF</sequence>
<dbReference type="GO" id="GO:0016491">
    <property type="term" value="F:oxidoreductase activity"/>
    <property type="evidence" value="ECO:0007669"/>
    <property type="project" value="UniProtKB-KW"/>
</dbReference>
<proteinExistence type="inferred from homology"/>
<dbReference type="InterPro" id="IPR051122">
    <property type="entry name" value="SDR_DHRS6-like"/>
</dbReference>
<evidence type="ECO:0000313" key="3">
    <source>
        <dbReference type="EMBL" id="KAF9874654.1"/>
    </source>
</evidence>
<name>A0A9P6I1S2_9PEZI</name>
<reference evidence="3" key="2">
    <citation type="submission" date="2020-11" db="EMBL/GenBank/DDBJ databases">
        <title>Whole genome sequencing of Colletotrichum sp.</title>
        <authorList>
            <person name="Li H."/>
        </authorList>
    </citation>
    <scope>NUCLEOTIDE SEQUENCE</scope>
    <source>
        <strain evidence="3">CkLH20</strain>
    </source>
</reference>
<dbReference type="SUPFAM" id="SSF51735">
    <property type="entry name" value="NAD(P)-binding Rossmann-fold domains"/>
    <property type="match status" value="1"/>
</dbReference>
<dbReference type="RefSeq" id="XP_038744115.1">
    <property type="nucleotide sequence ID" value="XM_038890507.1"/>
</dbReference>
<dbReference type="InterPro" id="IPR002347">
    <property type="entry name" value="SDR_fam"/>
</dbReference>
<evidence type="ECO:0000313" key="4">
    <source>
        <dbReference type="Proteomes" id="UP000781932"/>
    </source>
</evidence>
<keyword evidence="2" id="KW-0560">Oxidoreductase</keyword>
<dbReference type="InterPro" id="IPR036291">
    <property type="entry name" value="NAD(P)-bd_dom_sf"/>
</dbReference>
<dbReference type="GeneID" id="62163581"/>
<dbReference type="Pfam" id="PF00106">
    <property type="entry name" value="adh_short"/>
    <property type="match status" value="1"/>
</dbReference>